<dbReference type="EMBL" id="NAJM01000058">
    <property type="protein sequence ID" value="RVX66639.1"/>
    <property type="molecule type" value="Genomic_DNA"/>
</dbReference>
<dbReference type="PANTHER" id="PTHR12894">
    <property type="entry name" value="CNH DOMAIN CONTAINING"/>
    <property type="match status" value="1"/>
</dbReference>
<dbReference type="GO" id="GO:0006914">
    <property type="term" value="P:autophagy"/>
    <property type="evidence" value="ECO:0007669"/>
    <property type="project" value="TreeGrafter"/>
</dbReference>
<dbReference type="AlphaFoldDB" id="A0A438MUU1"/>
<accession>A0A438MUU1</accession>
<evidence type="ECO:0000313" key="7">
    <source>
        <dbReference type="EMBL" id="RVX66639.1"/>
    </source>
</evidence>
<dbReference type="OrthoDB" id="5325112at2759"/>
<proteinExistence type="predicted"/>
<gene>
    <name evidence="7" type="ORF">B0A52_09390</name>
</gene>
<dbReference type="GO" id="GO:0015031">
    <property type="term" value="P:protein transport"/>
    <property type="evidence" value="ECO:0007669"/>
    <property type="project" value="UniProtKB-KW"/>
</dbReference>
<protein>
    <recommendedName>
        <fullName evidence="6">CNH domain-containing protein</fullName>
    </recommendedName>
</protein>
<comment type="caution">
    <text evidence="7">The sequence shown here is derived from an EMBL/GenBank/DDBJ whole genome shotgun (WGS) entry which is preliminary data.</text>
</comment>
<keyword evidence="4" id="KW-0653">Protein transport</keyword>
<keyword evidence="3" id="KW-0963">Cytoplasm</keyword>
<comment type="subcellular location">
    <subcellularLocation>
        <location evidence="1">Cytoplasm</location>
    </subcellularLocation>
</comment>
<dbReference type="GO" id="GO:0016020">
    <property type="term" value="C:membrane"/>
    <property type="evidence" value="ECO:0007669"/>
    <property type="project" value="TreeGrafter"/>
</dbReference>
<name>A0A438MUU1_EXOME</name>
<evidence type="ECO:0000256" key="2">
    <source>
        <dbReference type="ARBA" id="ARBA00022448"/>
    </source>
</evidence>
<dbReference type="Proteomes" id="UP000288859">
    <property type="component" value="Unassembled WGS sequence"/>
</dbReference>
<evidence type="ECO:0000256" key="5">
    <source>
        <dbReference type="SAM" id="MobiDB-lite"/>
    </source>
</evidence>
<dbReference type="GO" id="GO:0005737">
    <property type="term" value="C:cytoplasm"/>
    <property type="evidence" value="ECO:0007669"/>
    <property type="project" value="UniProtKB-SubCell"/>
</dbReference>
<organism evidence="7 8">
    <name type="scientific">Exophiala mesophila</name>
    <name type="common">Black yeast-like fungus</name>
    <dbReference type="NCBI Taxonomy" id="212818"/>
    <lineage>
        <taxon>Eukaryota</taxon>
        <taxon>Fungi</taxon>
        <taxon>Dikarya</taxon>
        <taxon>Ascomycota</taxon>
        <taxon>Pezizomycotina</taxon>
        <taxon>Eurotiomycetes</taxon>
        <taxon>Chaetothyriomycetidae</taxon>
        <taxon>Chaetothyriales</taxon>
        <taxon>Herpotrichiellaceae</taxon>
        <taxon>Exophiala</taxon>
    </lineage>
</organism>
<evidence type="ECO:0000256" key="3">
    <source>
        <dbReference type="ARBA" id="ARBA00022490"/>
    </source>
</evidence>
<evidence type="ECO:0000313" key="8">
    <source>
        <dbReference type="Proteomes" id="UP000288859"/>
    </source>
</evidence>
<dbReference type="InterPro" id="IPR032914">
    <property type="entry name" value="Vam6/VPS39/TRAP1"/>
</dbReference>
<feature type="region of interest" description="Disordered" evidence="5">
    <location>
        <begin position="233"/>
        <end position="338"/>
    </location>
</feature>
<evidence type="ECO:0000256" key="1">
    <source>
        <dbReference type="ARBA" id="ARBA00004496"/>
    </source>
</evidence>
<reference evidence="7 8" key="1">
    <citation type="submission" date="2017-03" db="EMBL/GenBank/DDBJ databases">
        <title>Genomes of endolithic fungi from Antarctica.</title>
        <authorList>
            <person name="Coleine C."/>
            <person name="Masonjones S."/>
            <person name="Stajich J.E."/>
        </authorList>
    </citation>
    <scope>NUCLEOTIDE SEQUENCE [LARGE SCALE GENOMIC DNA]</scope>
    <source>
        <strain evidence="7 8">CCFEE 6314</strain>
    </source>
</reference>
<dbReference type="PROSITE" id="PS50219">
    <property type="entry name" value="CNH"/>
    <property type="match status" value="1"/>
</dbReference>
<dbReference type="InterPro" id="IPR001180">
    <property type="entry name" value="CNH_dom"/>
</dbReference>
<evidence type="ECO:0000256" key="4">
    <source>
        <dbReference type="ARBA" id="ARBA00022927"/>
    </source>
</evidence>
<keyword evidence="2" id="KW-0813">Transport</keyword>
<dbReference type="PANTHER" id="PTHR12894:SF27">
    <property type="entry name" value="TRANSFORMING GROWTH FACTOR-BETA RECEPTOR-ASSOCIATED PROTEIN 1"/>
    <property type="match status" value="1"/>
</dbReference>
<evidence type="ECO:0000259" key="6">
    <source>
        <dbReference type="PROSITE" id="PS50219"/>
    </source>
</evidence>
<feature type="domain" description="CNH" evidence="6">
    <location>
        <begin position="42"/>
        <end position="445"/>
    </location>
</feature>
<sequence>MANGTGSPPKNTRRISPLEPEPYVLRHVLEDLPLNPDEGDGDASITCVEFWNNNLYVGTSASEILHLVALPPDESDQNAAPTFILASRLQPSGHVAFNGSSAESTHLGVQKILVLPGPMKACVLCNGTVSFYSLPEFSPAFPNREPAGVQWIGGIDENDDKESPEGPVVMIANARRILQVKVGEKLRPIKNNIEYPGCLSSSRRGTIACVADDTSYALLELEYQQKIPLFPISSQPAIEDPPESNPTATSLSPPPSDASHSRSTSMGNLIGSPDPRGLDPQREQTQTPTKPLASASAAGEPNESQSPSDLPEADSGAPKLRPRASTDTRSASTVPLRLPEKLKPHILSPSPTEFMLTTGTSEREPGVGMFVNLDGDVVRGTVEFRSYPEDLLLDNFSLPETAESVQGDDDGQLIFALLCRHETGNVARGLEVQRLDNAASSDHPKIWISLPKSALQHPRAGLHHIFDSLSHSFTIASDLLELVPLPSVRSRPRIDHDPRTQSAVEQFEQERALFDSQSSSAPTETSAELVTKRASEEKRFASRFGQSYTRNMVFHGKDLFMILRNPLISQLEYRLMQYVPNSNLSTIKPTQIFGFLASIHGLEPKDESEFLTLNYIRQKASLLLFMHLQTQFASTDLDNILRPIENTLHDGGLDPRIVLLLLPPLSSEVLYGAEGIWLHHGLADLFETFQSKIATFAKAPVEFWMMVRHFLMLWQEKRGYGSIADEKNVFDSTDSALLHVLLHLDQILPQDSGAQRSVKIKLENVVDHWKGDFDRAIQLLESYDRLFVLSRLYQSRKRSRDVLLTWKRIIEGEKDPDYGSNVEFVEARMKKYLTVLRDGGLVQEYSLWLARRNPEIAVQILTDDTARVKFEPQTIVPLLKQHAPGAVQQYLEHLVFGKHLDKYADDLIGYYLDSVLTVLESSESARTLLAESYSTYRALETPKPTYLDFINQNPPPDTWWQSRLRLLQLLGSGAYASRGVSSKDLTYSVPKVLERMAPFSSFLVSESIILDARQGRHTEALRLLTHGLGDFDTATRYCYFGGPAPSYSQTIDVSMLPPRALQTELFNFLFREFSVIENLEDRIERTSHLLGTFATFFDPLAILQEIPDDWSVGILSEFLVRSFRAATTERNQAVILKAISAAQNLQKQVEFVEVCEKIGARFDRGRDGELDSGDSVDAGISIS</sequence>
<dbReference type="GO" id="GO:0034058">
    <property type="term" value="P:endosomal vesicle fusion"/>
    <property type="evidence" value="ECO:0007669"/>
    <property type="project" value="TreeGrafter"/>
</dbReference>
<dbReference type="VEuPathDB" id="FungiDB:PV10_01158"/>